<keyword evidence="2" id="KW-1185">Reference proteome</keyword>
<dbReference type="InterPro" id="IPR027417">
    <property type="entry name" value="P-loop_NTPase"/>
</dbReference>
<reference evidence="1" key="1">
    <citation type="submission" date="2020-11" db="EMBL/GenBank/DDBJ databases">
        <title>Sequencing the genomes of 1000 actinobacteria strains.</title>
        <authorList>
            <person name="Klenk H.-P."/>
        </authorList>
    </citation>
    <scope>NUCLEOTIDE SEQUENCE</scope>
    <source>
        <strain evidence="1">DSM 45356</strain>
    </source>
</reference>
<gene>
    <name evidence="1" type="ORF">IW245_003689</name>
</gene>
<name>A0A8J7GJ04_9ACTN</name>
<dbReference type="Proteomes" id="UP000622552">
    <property type="component" value="Unassembled WGS sequence"/>
</dbReference>
<dbReference type="AlphaFoldDB" id="A0A8J7GJ04"/>
<dbReference type="SUPFAM" id="SSF52540">
    <property type="entry name" value="P-loop containing nucleoside triphosphate hydrolases"/>
    <property type="match status" value="1"/>
</dbReference>
<evidence type="ECO:0000313" key="2">
    <source>
        <dbReference type="Proteomes" id="UP000622552"/>
    </source>
</evidence>
<organism evidence="1 2">
    <name type="scientific">Longispora fulva</name>
    <dbReference type="NCBI Taxonomy" id="619741"/>
    <lineage>
        <taxon>Bacteria</taxon>
        <taxon>Bacillati</taxon>
        <taxon>Actinomycetota</taxon>
        <taxon>Actinomycetes</taxon>
        <taxon>Micromonosporales</taxon>
        <taxon>Micromonosporaceae</taxon>
        <taxon>Longispora</taxon>
    </lineage>
</organism>
<dbReference type="EMBL" id="JADOUF010000001">
    <property type="protein sequence ID" value="MBG6137495.1"/>
    <property type="molecule type" value="Genomic_DNA"/>
</dbReference>
<dbReference type="Gene3D" id="3.40.50.300">
    <property type="entry name" value="P-loop containing nucleotide triphosphate hydrolases"/>
    <property type="match status" value="1"/>
</dbReference>
<proteinExistence type="predicted"/>
<accession>A0A8J7GJ04</accession>
<comment type="caution">
    <text evidence="1">The sequence shown here is derived from an EMBL/GenBank/DDBJ whole genome shotgun (WGS) entry which is preliminary data.</text>
</comment>
<protein>
    <recommendedName>
        <fullName evidence="3">AAA domain-containing protein</fullName>
    </recommendedName>
</protein>
<sequence length="223" mass="24444">MPVLYLCPDTDAVTMRGRMFAMLTGVTVDEADQAMARNPASVDEVLSRFNFVRWSFDTYVTTDHIAEACEAYAYGWGAWPALVVVDNVGNVADRGGGEDWNAWERTLSHLSDLAKTINAHVLALHHLTGEYDDGDKVPTLSALRGKVSKLPSLIMGVYTPYEGAMGFSVLKNRSGRASASGGVVYEMPCDFERMQLDGGCFTSAEVVDVPKVNYQEEGDIEWS</sequence>
<evidence type="ECO:0000313" key="1">
    <source>
        <dbReference type="EMBL" id="MBG6137495.1"/>
    </source>
</evidence>
<evidence type="ECO:0008006" key="3">
    <source>
        <dbReference type="Google" id="ProtNLM"/>
    </source>
</evidence>